<feature type="compositionally biased region" description="Acidic residues" evidence="1">
    <location>
        <begin position="52"/>
        <end position="64"/>
    </location>
</feature>
<evidence type="ECO:0000256" key="2">
    <source>
        <dbReference type="SAM" id="Phobius"/>
    </source>
</evidence>
<comment type="caution">
    <text evidence="3">The sequence shown here is derived from an EMBL/GenBank/DDBJ whole genome shotgun (WGS) entry which is preliminary data.</text>
</comment>
<accession>A0A6B1G4F2</accession>
<protein>
    <submittedName>
        <fullName evidence="3">Uncharacterized protein</fullName>
    </submittedName>
</protein>
<proteinExistence type="predicted"/>
<feature type="compositionally biased region" description="Low complexity" evidence="1">
    <location>
        <begin position="65"/>
        <end position="77"/>
    </location>
</feature>
<feature type="region of interest" description="Disordered" evidence="1">
    <location>
        <begin position="49"/>
        <end position="77"/>
    </location>
</feature>
<evidence type="ECO:0000256" key="1">
    <source>
        <dbReference type="SAM" id="MobiDB-lite"/>
    </source>
</evidence>
<feature type="transmembrane region" description="Helical" evidence="2">
    <location>
        <begin position="6"/>
        <end position="28"/>
    </location>
</feature>
<organism evidence="3">
    <name type="scientific">Caldilineaceae bacterium SB0675_bin_29</name>
    <dbReference type="NCBI Taxonomy" id="2605266"/>
    <lineage>
        <taxon>Bacteria</taxon>
        <taxon>Bacillati</taxon>
        <taxon>Chloroflexota</taxon>
        <taxon>Caldilineae</taxon>
        <taxon>Caldilineales</taxon>
        <taxon>Caldilineaceae</taxon>
    </lineage>
</organism>
<evidence type="ECO:0000313" key="3">
    <source>
        <dbReference type="EMBL" id="MYH63198.1"/>
    </source>
</evidence>
<name>A0A6B1G4F2_9CHLR</name>
<reference evidence="3" key="1">
    <citation type="submission" date="2019-09" db="EMBL/GenBank/DDBJ databases">
        <title>Characterisation of the sponge microbiome using genome-centric metagenomics.</title>
        <authorList>
            <person name="Engelberts J.P."/>
            <person name="Robbins S.J."/>
            <person name="De Goeij J.M."/>
            <person name="Aranda M."/>
            <person name="Bell S.C."/>
            <person name="Webster N.S."/>
        </authorList>
    </citation>
    <scope>NUCLEOTIDE SEQUENCE</scope>
    <source>
        <strain evidence="3">SB0675_bin_29</strain>
    </source>
</reference>
<dbReference type="AlphaFoldDB" id="A0A6B1G4F2"/>
<keyword evidence="2" id="KW-0472">Membrane</keyword>
<gene>
    <name evidence="3" type="ORF">F4148_16050</name>
</gene>
<sequence length="77" mass="8268">MNIVHPLIRVGGPVLGFLILFYVINAAVDTFRADLKAAQDAEREAILAAAEAESEQEAEEETADEAPAQEQAGLEET</sequence>
<feature type="non-terminal residue" evidence="3">
    <location>
        <position position="77"/>
    </location>
</feature>
<keyword evidence="2" id="KW-1133">Transmembrane helix</keyword>
<dbReference type="EMBL" id="VYDA01000568">
    <property type="protein sequence ID" value="MYH63198.1"/>
    <property type="molecule type" value="Genomic_DNA"/>
</dbReference>
<keyword evidence="2" id="KW-0812">Transmembrane</keyword>